<gene>
    <name evidence="1" type="ORF">M404DRAFT_653366</name>
</gene>
<reference evidence="1 2" key="1">
    <citation type="submission" date="2014-04" db="EMBL/GenBank/DDBJ databases">
        <authorList>
            <consortium name="DOE Joint Genome Institute"/>
            <person name="Kuo A."/>
            <person name="Kohler A."/>
            <person name="Costa M.D."/>
            <person name="Nagy L.G."/>
            <person name="Floudas D."/>
            <person name="Copeland A."/>
            <person name="Barry K.W."/>
            <person name="Cichocki N."/>
            <person name="Veneault-Fourrey C."/>
            <person name="LaButti K."/>
            <person name="Lindquist E.A."/>
            <person name="Lipzen A."/>
            <person name="Lundell T."/>
            <person name="Morin E."/>
            <person name="Murat C."/>
            <person name="Sun H."/>
            <person name="Tunlid A."/>
            <person name="Henrissat B."/>
            <person name="Grigoriev I.V."/>
            <person name="Hibbett D.S."/>
            <person name="Martin F."/>
            <person name="Nordberg H.P."/>
            <person name="Cantor M.N."/>
            <person name="Hua S.X."/>
        </authorList>
    </citation>
    <scope>NUCLEOTIDE SEQUENCE [LARGE SCALE GENOMIC DNA]</scope>
    <source>
        <strain evidence="1 2">Marx 270</strain>
    </source>
</reference>
<evidence type="ECO:0000313" key="1">
    <source>
        <dbReference type="EMBL" id="KIO02591.1"/>
    </source>
</evidence>
<sequence>MHRVLGMAPLLGQGRKIIYDQNIHTGRSPTQFCGRCLPRYNNRPPGERRDWAKTFRFGA</sequence>
<dbReference type="InParanoid" id="A0A0C3P519"/>
<organism evidence="1 2">
    <name type="scientific">Pisolithus tinctorius Marx 270</name>
    <dbReference type="NCBI Taxonomy" id="870435"/>
    <lineage>
        <taxon>Eukaryota</taxon>
        <taxon>Fungi</taxon>
        <taxon>Dikarya</taxon>
        <taxon>Basidiomycota</taxon>
        <taxon>Agaricomycotina</taxon>
        <taxon>Agaricomycetes</taxon>
        <taxon>Agaricomycetidae</taxon>
        <taxon>Boletales</taxon>
        <taxon>Sclerodermatineae</taxon>
        <taxon>Pisolithaceae</taxon>
        <taxon>Pisolithus</taxon>
    </lineage>
</organism>
<name>A0A0C3P519_PISTI</name>
<protein>
    <submittedName>
        <fullName evidence="1">Uncharacterized protein</fullName>
    </submittedName>
</protein>
<keyword evidence="2" id="KW-1185">Reference proteome</keyword>
<evidence type="ECO:0000313" key="2">
    <source>
        <dbReference type="Proteomes" id="UP000054217"/>
    </source>
</evidence>
<dbReference type="Proteomes" id="UP000054217">
    <property type="component" value="Unassembled WGS sequence"/>
</dbReference>
<proteinExistence type="predicted"/>
<dbReference type="HOGENOM" id="CLU_2961823_0_0_1"/>
<accession>A0A0C3P519</accession>
<reference evidence="2" key="2">
    <citation type="submission" date="2015-01" db="EMBL/GenBank/DDBJ databases">
        <title>Evolutionary Origins and Diversification of the Mycorrhizal Mutualists.</title>
        <authorList>
            <consortium name="DOE Joint Genome Institute"/>
            <consortium name="Mycorrhizal Genomics Consortium"/>
            <person name="Kohler A."/>
            <person name="Kuo A."/>
            <person name="Nagy L.G."/>
            <person name="Floudas D."/>
            <person name="Copeland A."/>
            <person name="Barry K.W."/>
            <person name="Cichocki N."/>
            <person name="Veneault-Fourrey C."/>
            <person name="LaButti K."/>
            <person name="Lindquist E.A."/>
            <person name="Lipzen A."/>
            <person name="Lundell T."/>
            <person name="Morin E."/>
            <person name="Murat C."/>
            <person name="Riley R."/>
            <person name="Ohm R."/>
            <person name="Sun H."/>
            <person name="Tunlid A."/>
            <person name="Henrissat B."/>
            <person name="Grigoriev I.V."/>
            <person name="Hibbett D.S."/>
            <person name="Martin F."/>
        </authorList>
    </citation>
    <scope>NUCLEOTIDE SEQUENCE [LARGE SCALE GENOMIC DNA]</scope>
    <source>
        <strain evidence="2">Marx 270</strain>
    </source>
</reference>
<dbReference type="EMBL" id="KN831981">
    <property type="protein sequence ID" value="KIO02591.1"/>
    <property type="molecule type" value="Genomic_DNA"/>
</dbReference>
<dbReference type="AlphaFoldDB" id="A0A0C3P519"/>